<dbReference type="Gene3D" id="3.90.1150.10">
    <property type="entry name" value="Aspartate Aminotransferase, domain 1"/>
    <property type="match status" value="1"/>
</dbReference>
<sequence length="427" mass="46069">MKPLHSLRSVRKSCPSLSSHSQFLPGVARALDRLANQRRTMTGNTPLHNFYPGPSARKLEATASHLTNGETNGSVNHWATPGPAAFDFRSDTITTPTAAMLTAISATTLLDDVYQEDPTTNALQEWISDMTGKEEGLLVMSGTMGNQVAIRAHLAGPPHAVLCDYRGHILTAEAGGVASLCGAMVQGVVPANGHHLTLEDVKAHASLSDDIHACPTKLISLENTLGGTIMPLEEVRRISNWAREHGIIMHLDGARLWEAVAAGAGSMKDFCDCFDTVQLCFSKGLGAPIGSIIVGSKSFIKRSRWIRKSIGGGIRMAGILSAAARTAVEETFLGGKLQETHQKAKRVATTWERLGGRLTMPTETNMVWLDLKAAGVDQADFVNLAHQNGIDTWGPRNIIHYQVCEEAIQRLEQTMEQVLAKAKNGTK</sequence>
<dbReference type="NCBIfam" id="NF041359">
    <property type="entry name" value="GntG_guanitoxin"/>
    <property type="match status" value="1"/>
</dbReference>
<dbReference type="InterPro" id="IPR023603">
    <property type="entry name" value="Low_specificity_L-TA-like"/>
</dbReference>
<comment type="caution">
    <text evidence="5">The sequence shown here is derived from an EMBL/GenBank/DDBJ whole genome shotgun (WGS) entry which is preliminary data.</text>
</comment>
<keyword evidence="6" id="KW-1185">Reference proteome</keyword>
<dbReference type="Proteomes" id="UP001363622">
    <property type="component" value="Unassembled WGS sequence"/>
</dbReference>
<dbReference type="InterPro" id="IPR015422">
    <property type="entry name" value="PyrdxlP-dep_Trfase_small"/>
</dbReference>
<organism evidence="5 6">
    <name type="scientific">Phyllosticta citriasiana</name>
    <dbReference type="NCBI Taxonomy" id="595635"/>
    <lineage>
        <taxon>Eukaryota</taxon>
        <taxon>Fungi</taxon>
        <taxon>Dikarya</taxon>
        <taxon>Ascomycota</taxon>
        <taxon>Pezizomycotina</taxon>
        <taxon>Dothideomycetes</taxon>
        <taxon>Dothideomycetes incertae sedis</taxon>
        <taxon>Botryosphaeriales</taxon>
        <taxon>Phyllostictaceae</taxon>
        <taxon>Phyllosticta</taxon>
    </lineage>
</organism>
<comment type="similarity">
    <text evidence="2">Belongs to the threonine aldolase family.</text>
</comment>
<accession>A0ABR1KWC8</accession>
<evidence type="ECO:0000256" key="3">
    <source>
        <dbReference type="ARBA" id="ARBA00022898"/>
    </source>
</evidence>
<dbReference type="CDD" id="cd06502">
    <property type="entry name" value="TA_like"/>
    <property type="match status" value="1"/>
</dbReference>
<dbReference type="PANTHER" id="PTHR48097:SF9">
    <property type="entry name" value="L-THREONINE ALDOLASE"/>
    <property type="match status" value="1"/>
</dbReference>
<dbReference type="Pfam" id="PF01212">
    <property type="entry name" value="Beta_elim_lyase"/>
    <property type="match status" value="1"/>
</dbReference>
<proteinExistence type="inferred from homology"/>
<evidence type="ECO:0000256" key="2">
    <source>
        <dbReference type="ARBA" id="ARBA00006966"/>
    </source>
</evidence>
<feature type="domain" description="Aromatic amino acid beta-eliminating lyase/threonine aldolase" evidence="4">
    <location>
        <begin position="87"/>
        <end position="373"/>
    </location>
</feature>
<dbReference type="PANTHER" id="PTHR48097">
    <property type="entry name" value="L-THREONINE ALDOLASE-RELATED"/>
    <property type="match status" value="1"/>
</dbReference>
<evidence type="ECO:0000259" key="4">
    <source>
        <dbReference type="Pfam" id="PF01212"/>
    </source>
</evidence>
<dbReference type="Gene3D" id="3.40.640.10">
    <property type="entry name" value="Type I PLP-dependent aspartate aminotransferase-like (Major domain)"/>
    <property type="match status" value="1"/>
</dbReference>
<evidence type="ECO:0000313" key="5">
    <source>
        <dbReference type="EMBL" id="KAK7521950.1"/>
    </source>
</evidence>
<keyword evidence="5" id="KW-0808">Transferase</keyword>
<dbReference type="InterPro" id="IPR015421">
    <property type="entry name" value="PyrdxlP-dep_Trfase_major"/>
</dbReference>
<keyword evidence="3" id="KW-0663">Pyridoxal phosphate</keyword>
<comment type="cofactor">
    <cofactor evidence="1">
        <name>pyridoxal 5'-phosphate</name>
        <dbReference type="ChEBI" id="CHEBI:597326"/>
    </cofactor>
</comment>
<dbReference type="GO" id="GO:0016740">
    <property type="term" value="F:transferase activity"/>
    <property type="evidence" value="ECO:0007669"/>
    <property type="project" value="UniProtKB-KW"/>
</dbReference>
<gene>
    <name evidence="5" type="ORF">IWZ03DRAFT_106048</name>
</gene>
<dbReference type="EMBL" id="JBBPHU010000002">
    <property type="protein sequence ID" value="KAK7521950.1"/>
    <property type="molecule type" value="Genomic_DNA"/>
</dbReference>
<protein>
    <submittedName>
        <fullName evidence="5">Pyridoxal phosphate-dependent transferase</fullName>
    </submittedName>
</protein>
<name>A0ABR1KWC8_9PEZI</name>
<dbReference type="InterPro" id="IPR015424">
    <property type="entry name" value="PyrdxlP-dep_Trfase"/>
</dbReference>
<dbReference type="SUPFAM" id="SSF53383">
    <property type="entry name" value="PLP-dependent transferases"/>
    <property type="match status" value="1"/>
</dbReference>
<evidence type="ECO:0000313" key="6">
    <source>
        <dbReference type="Proteomes" id="UP001363622"/>
    </source>
</evidence>
<evidence type="ECO:0000256" key="1">
    <source>
        <dbReference type="ARBA" id="ARBA00001933"/>
    </source>
</evidence>
<dbReference type="InterPro" id="IPR001597">
    <property type="entry name" value="ArAA_b-elim_lyase/Thr_aldolase"/>
</dbReference>
<reference evidence="5 6" key="1">
    <citation type="submission" date="2024-04" db="EMBL/GenBank/DDBJ databases">
        <title>Phyllosticta paracitricarpa is synonymous to the EU quarantine fungus P. citricarpa based on phylogenomic analyses.</title>
        <authorList>
            <consortium name="Lawrence Berkeley National Laboratory"/>
            <person name="Van Ingen-Buijs V.A."/>
            <person name="Van Westerhoven A.C."/>
            <person name="Haridas S."/>
            <person name="Skiadas P."/>
            <person name="Martin F."/>
            <person name="Groenewald J.Z."/>
            <person name="Crous P.W."/>
            <person name="Seidl M.F."/>
        </authorList>
    </citation>
    <scope>NUCLEOTIDE SEQUENCE [LARGE SCALE GENOMIC DNA]</scope>
    <source>
        <strain evidence="5 6">CBS 123371</strain>
    </source>
</reference>